<dbReference type="PROSITE" id="PS51407">
    <property type="entry name" value="LAMP_3"/>
    <property type="match status" value="1"/>
</dbReference>
<evidence type="ECO:0000256" key="6">
    <source>
        <dbReference type="ARBA" id="ARBA00023180"/>
    </source>
</evidence>
<evidence type="ECO:0000256" key="3">
    <source>
        <dbReference type="ARBA" id="ARBA00022729"/>
    </source>
</evidence>
<name>A0A913WZE3_EXADI</name>
<reference evidence="12" key="1">
    <citation type="submission" date="2022-11" db="UniProtKB">
        <authorList>
            <consortium name="EnsemblMetazoa"/>
        </authorList>
    </citation>
    <scope>IDENTIFICATION</scope>
</reference>
<keyword evidence="2 7" id="KW-0812">Transmembrane</keyword>
<evidence type="ECO:0000256" key="10">
    <source>
        <dbReference type="SAM" id="SignalP"/>
    </source>
</evidence>
<evidence type="ECO:0000313" key="13">
    <source>
        <dbReference type="Proteomes" id="UP000887567"/>
    </source>
</evidence>
<feature type="chain" id="PRO_5037540819" description="Lysosome-associated membrane glycoprotein 2-like transmembrane domain-containing protein" evidence="10">
    <location>
        <begin position="19"/>
        <end position="327"/>
    </location>
</feature>
<dbReference type="KEGG" id="epa:110235349"/>
<evidence type="ECO:0000256" key="5">
    <source>
        <dbReference type="ARBA" id="ARBA00023136"/>
    </source>
</evidence>
<feature type="transmembrane region" description="Helical" evidence="9">
    <location>
        <begin position="293"/>
        <end position="316"/>
    </location>
</feature>
<dbReference type="GO" id="GO:0031902">
    <property type="term" value="C:late endosome membrane"/>
    <property type="evidence" value="ECO:0007669"/>
    <property type="project" value="TreeGrafter"/>
</dbReference>
<accession>A0A913WZE3</accession>
<dbReference type="InterPro" id="IPR048524">
    <property type="entry name" value="Lamp2-like_TM"/>
</dbReference>
<dbReference type="PANTHER" id="PTHR11506">
    <property type="entry name" value="LYSOSOME-ASSOCIATED MEMBRANE GLYCOPROTEIN"/>
    <property type="match status" value="1"/>
</dbReference>
<feature type="compositionally biased region" description="Low complexity" evidence="8">
    <location>
        <begin position="38"/>
        <end position="96"/>
    </location>
</feature>
<dbReference type="OrthoDB" id="10615102at2759"/>
<dbReference type="Pfam" id="PF21222">
    <property type="entry name" value="Lamp2_2nd"/>
    <property type="match status" value="1"/>
</dbReference>
<evidence type="ECO:0000256" key="8">
    <source>
        <dbReference type="SAM" id="MobiDB-lite"/>
    </source>
</evidence>
<comment type="caution">
    <text evidence="7">Lacks conserved residue(s) required for the propagation of feature annotation.</text>
</comment>
<keyword evidence="3 10" id="KW-0732">Signal</keyword>
<feature type="compositionally biased region" description="Polar residues" evidence="8">
    <location>
        <begin position="25"/>
        <end position="37"/>
    </location>
</feature>
<dbReference type="PANTHER" id="PTHR11506:SF35">
    <property type="entry name" value="LYSOSOME-ASSOCIATED MEMBRANE GLYCOPROTEIN 5"/>
    <property type="match status" value="1"/>
</dbReference>
<feature type="region of interest" description="Disordered" evidence="8">
    <location>
        <begin position="24"/>
        <end position="101"/>
    </location>
</feature>
<dbReference type="InterPro" id="IPR002000">
    <property type="entry name" value="Lysosome-assoc_membr_glycop"/>
</dbReference>
<dbReference type="Proteomes" id="UP000887567">
    <property type="component" value="Unplaced"/>
</dbReference>
<feature type="signal peptide" evidence="10">
    <location>
        <begin position="1"/>
        <end position="18"/>
    </location>
</feature>
<keyword evidence="13" id="KW-1185">Reference proteome</keyword>
<dbReference type="GO" id="GO:0072594">
    <property type="term" value="P:establishment of protein localization to organelle"/>
    <property type="evidence" value="ECO:0007669"/>
    <property type="project" value="TreeGrafter"/>
</dbReference>
<proteinExistence type="inferred from homology"/>
<evidence type="ECO:0000256" key="7">
    <source>
        <dbReference type="PROSITE-ProRule" id="PRU00740"/>
    </source>
</evidence>
<evidence type="ECO:0000256" key="2">
    <source>
        <dbReference type="ARBA" id="ARBA00022692"/>
    </source>
</evidence>
<dbReference type="AlphaFoldDB" id="A0A913WZE3"/>
<evidence type="ECO:0000259" key="11">
    <source>
        <dbReference type="Pfam" id="PF21222"/>
    </source>
</evidence>
<organism evidence="12 13">
    <name type="scientific">Exaiptasia diaphana</name>
    <name type="common">Tropical sea anemone</name>
    <name type="synonym">Aiptasia pulchella</name>
    <dbReference type="NCBI Taxonomy" id="2652724"/>
    <lineage>
        <taxon>Eukaryota</taxon>
        <taxon>Metazoa</taxon>
        <taxon>Cnidaria</taxon>
        <taxon>Anthozoa</taxon>
        <taxon>Hexacorallia</taxon>
        <taxon>Actiniaria</taxon>
        <taxon>Aiptasiidae</taxon>
        <taxon>Exaiptasia</taxon>
    </lineage>
</organism>
<dbReference type="Gene3D" id="2.40.160.110">
    <property type="match status" value="1"/>
</dbReference>
<evidence type="ECO:0000256" key="4">
    <source>
        <dbReference type="ARBA" id="ARBA00022989"/>
    </source>
</evidence>
<dbReference type="GO" id="GO:0005765">
    <property type="term" value="C:lysosomal membrane"/>
    <property type="evidence" value="ECO:0007669"/>
    <property type="project" value="TreeGrafter"/>
</dbReference>
<sequence length="327" mass="35275">MLRFLSLLLVLAITLASADVEKTSIKPSPTTSHSMNPSQSNATSTSTFSTIASETSSASVSPSISPSPTSSMPSSSASPTPKPTTKPTSQPTTKPPVDGDYSVKDEDGNYCLLAMLDVSCMVKYEDNENHTSMVTIHMPIKKTMFSTNESVCGANPILSISWPQHKPLYQLKMVFKGLKAKGATNTTTGWEVSQIDFTAKTKNNPQFPNATEENVTVSVTNSTELAGLNVKSEGYYMCAANRTYPSMHGQLFFKYVKLQPFGVKPSNTSEFCGKEFNCETAPTPAPKSKDNNIVPIAVGCALAGLVLIVLIAYIIGRRKSQRGYEKV</sequence>
<feature type="domain" description="Lysosome-associated membrane glycoprotein 2-like transmembrane" evidence="11">
    <location>
        <begin position="294"/>
        <end position="324"/>
    </location>
</feature>
<evidence type="ECO:0000256" key="1">
    <source>
        <dbReference type="ARBA" id="ARBA00004251"/>
    </source>
</evidence>
<protein>
    <recommendedName>
        <fullName evidence="11">Lysosome-associated membrane glycoprotein 2-like transmembrane domain-containing protein</fullName>
    </recommendedName>
</protein>
<dbReference type="GO" id="GO:0005886">
    <property type="term" value="C:plasma membrane"/>
    <property type="evidence" value="ECO:0007669"/>
    <property type="project" value="TreeGrafter"/>
</dbReference>
<dbReference type="OMA" id="NTTCIRA"/>
<dbReference type="GeneID" id="110235349"/>
<keyword evidence="4 9" id="KW-1133">Transmembrane helix</keyword>
<keyword evidence="5 7" id="KW-0472">Membrane</keyword>
<dbReference type="RefSeq" id="XP_020896464.1">
    <property type="nucleotide sequence ID" value="XM_021040805.2"/>
</dbReference>
<comment type="similarity">
    <text evidence="7">Belongs to the LAMP family.</text>
</comment>
<comment type="subcellular location">
    <subcellularLocation>
        <location evidence="1">Cell membrane</location>
        <topology evidence="1">Single-pass type I membrane protein</topology>
    </subcellularLocation>
    <subcellularLocation>
        <location evidence="7">Membrane</location>
        <topology evidence="7">Single-pass type I membrane protein</topology>
    </subcellularLocation>
</comment>
<keyword evidence="6" id="KW-0325">Glycoprotein</keyword>
<dbReference type="EnsemblMetazoa" id="XM_021040805.2">
    <property type="protein sequence ID" value="XP_020896464.1"/>
    <property type="gene ID" value="LOC110235349"/>
</dbReference>
<evidence type="ECO:0000313" key="12">
    <source>
        <dbReference type="EnsemblMetazoa" id="XP_020896464.1"/>
    </source>
</evidence>
<evidence type="ECO:0000256" key="9">
    <source>
        <dbReference type="SAM" id="Phobius"/>
    </source>
</evidence>